<dbReference type="GO" id="GO:0008237">
    <property type="term" value="F:metallopeptidase activity"/>
    <property type="evidence" value="ECO:0007669"/>
    <property type="project" value="UniProtKB-KW"/>
</dbReference>
<dbReference type="InterPro" id="IPR003675">
    <property type="entry name" value="Rce1/LyrA-like_dom"/>
</dbReference>
<gene>
    <name evidence="4" type="ORF">NIE36_26360</name>
    <name evidence="3" type="ORF">OSB80_26440</name>
</gene>
<accession>A0AAP5BFM6</accession>
<feature type="transmembrane region" description="Helical" evidence="1">
    <location>
        <begin position="66"/>
        <end position="82"/>
    </location>
</feature>
<dbReference type="Proteomes" id="UP001242288">
    <property type="component" value="Unassembled WGS sequence"/>
</dbReference>
<feature type="transmembrane region" description="Helical" evidence="1">
    <location>
        <begin position="6"/>
        <end position="27"/>
    </location>
</feature>
<keyword evidence="4" id="KW-0378">Hydrolase</keyword>
<dbReference type="AlphaFoldDB" id="A0AAP5BFM6"/>
<protein>
    <submittedName>
        <fullName evidence="4">CPBP family intramembrane metalloprotease</fullName>
    </submittedName>
</protein>
<reference evidence="4" key="1">
    <citation type="submission" date="2022-06" db="EMBL/GenBank/DDBJ databases">
        <title>PHB producers.</title>
        <authorList>
            <person name="Besaury L."/>
        </authorList>
    </citation>
    <scope>NUCLEOTIDE SEQUENCE</scope>
    <source>
        <strain evidence="4 5">SEWS6</strain>
    </source>
</reference>
<dbReference type="PANTHER" id="PTHR36435:SF1">
    <property type="entry name" value="CAAX AMINO TERMINAL PROTEASE FAMILY PROTEIN"/>
    <property type="match status" value="1"/>
</dbReference>
<evidence type="ECO:0000313" key="3">
    <source>
        <dbReference type="EMBL" id="MCX4148885.1"/>
    </source>
</evidence>
<evidence type="ECO:0000313" key="6">
    <source>
        <dbReference type="Proteomes" id="UP001242288"/>
    </source>
</evidence>
<keyword evidence="4" id="KW-0482">Metalloprotease</keyword>
<keyword evidence="1" id="KW-0472">Membrane</keyword>
<feature type="domain" description="CAAX prenyl protease 2/Lysostaphin resistance protein A-like" evidence="2">
    <location>
        <begin position="14"/>
        <end position="100"/>
    </location>
</feature>
<keyword evidence="5" id="KW-1185">Reference proteome</keyword>
<dbReference type="PANTHER" id="PTHR36435">
    <property type="entry name" value="SLR1288 PROTEIN"/>
    <property type="match status" value="1"/>
</dbReference>
<evidence type="ECO:0000259" key="2">
    <source>
        <dbReference type="Pfam" id="PF02517"/>
    </source>
</evidence>
<comment type="caution">
    <text evidence="4">The sequence shown here is derived from an EMBL/GenBank/DDBJ whole genome shotgun (WGS) entry which is preliminary data.</text>
</comment>
<dbReference type="Proteomes" id="UP001209412">
    <property type="component" value="Unassembled WGS sequence"/>
</dbReference>
<evidence type="ECO:0000313" key="4">
    <source>
        <dbReference type="EMBL" id="MDQ6410703.1"/>
    </source>
</evidence>
<keyword evidence="1" id="KW-1133">Transmembrane helix</keyword>
<dbReference type="Pfam" id="PF02517">
    <property type="entry name" value="Rce1-like"/>
    <property type="match status" value="1"/>
</dbReference>
<dbReference type="EMBL" id="JAMXWF010000024">
    <property type="protein sequence ID" value="MDQ6410703.1"/>
    <property type="molecule type" value="Genomic_DNA"/>
</dbReference>
<name>A0AAP5BFM6_9BURK</name>
<evidence type="ECO:0000313" key="5">
    <source>
        <dbReference type="Proteomes" id="UP001209412"/>
    </source>
</evidence>
<dbReference type="RefSeq" id="WP_266259866.1">
    <property type="nucleotide sequence ID" value="NZ_JAMXWF010000024.1"/>
</dbReference>
<organism evidence="4 6">
    <name type="scientific">Paraburkholderia madseniana</name>
    <dbReference type="NCBI Taxonomy" id="2599607"/>
    <lineage>
        <taxon>Bacteria</taxon>
        <taxon>Pseudomonadati</taxon>
        <taxon>Pseudomonadota</taxon>
        <taxon>Betaproteobacteria</taxon>
        <taxon>Burkholderiales</taxon>
        <taxon>Burkholderiaceae</taxon>
        <taxon>Paraburkholderia</taxon>
    </lineage>
</organism>
<dbReference type="GO" id="GO:0080120">
    <property type="term" value="P:CAAX-box protein maturation"/>
    <property type="evidence" value="ECO:0007669"/>
    <property type="project" value="UniProtKB-ARBA"/>
</dbReference>
<proteinExistence type="predicted"/>
<sequence>MNLAHGAIALGGIPLALLVLSVFVPVIEELVFRGCLLGGLSRHISFGWANVLQAAIFAGMHEDTRHFIYLFVMGLIAGWLTRKTKGLSMPILLHAINNAIFVYSVAAA</sequence>
<keyword evidence="1" id="KW-0812">Transmembrane</keyword>
<evidence type="ECO:0000256" key="1">
    <source>
        <dbReference type="SAM" id="Phobius"/>
    </source>
</evidence>
<dbReference type="InterPro" id="IPR052710">
    <property type="entry name" value="CAAX_protease"/>
</dbReference>
<dbReference type="EMBL" id="JAPKHW010000024">
    <property type="protein sequence ID" value="MCX4148885.1"/>
    <property type="molecule type" value="Genomic_DNA"/>
</dbReference>
<dbReference type="GO" id="GO:0004175">
    <property type="term" value="F:endopeptidase activity"/>
    <property type="evidence" value="ECO:0007669"/>
    <property type="project" value="UniProtKB-ARBA"/>
</dbReference>
<keyword evidence="4" id="KW-0645">Protease</keyword>